<evidence type="ECO:0000313" key="5">
    <source>
        <dbReference type="EMBL" id="NKE07940.1"/>
    </source>
</evidence>
<feature type="transmembrane region" description="Helical" evidence="2">
    <location>
        <begin position="38"/>
        <end position="57"/>
    </location>
</feature>
<dbReference type="AlphaFoldDB" id="A0A846TLW1"/>
<evidence type="ECO:0000313" key="6">
    <source>
        <dbReference type="Proteomes" id="UP000587942"/>
    </source>
</evidence>
<feature type="transmembrane region" description="Helical" evidence="2">
    <location>
        <begin position="107"/>
        <end position="127"/>
    </location>
</feature>
<dbReference type="PANTHER" id="PTHR43155">
    <property type="entry name" value="CYCLIC DI-GMP PHOSPHODIESTERASE PA4108-RELATED"/>
    <property type="match status" value="1"/>
</dbReference>
<reference evidence="5 6" key="1">
    <citation type="submission" date="2020-03" db="EMBL/GenBank/DDBJ databases">
        <authorList>
            <person name="Sun Q."/>
        </authorList>
    </citation>
    <scope>NUCLEOTIDE SEQUENCE [LARGE SCALE GENOMIC DNA]</scope>
    <source>
        <strain evidence="5 6">KACC 21451</strain>
    </source>
</reference>
<dbReference type="SUPFAM" id="SSF109604">
    <property type="entry name" value="HD-domain/PDEase-like"/>
    <property type="match status" value="1"/>
</dbReference>
<evidence type="ECO:0000259" key="3">
    <source>
        <dbReference type="PROSITE" id="PS50887"/>
    </source>
</evidence>
<dbReference type="FunFam" id="3.30.70.270:FF:000001">
    <property type="entry name" value="Diguanylate cyclase domain protein"/>
    <property type="match status" value="1"/>
</dbReference>
<keyword evidence="1" id="KW-0175">Coiled coil</keyword>
<keyword evidence="2" id="KW-0812">Transmembrane</keyword>
<sequence length="609" mass="69992">MKLFKTPFNVYISILSFIGVLTTINFMDQLTYSPSEWVTILSLTGSILLLSHYHILLPPKGNSLSMDSSIYLASLFLFGLDFTLFILVLSASIFALTQRKVVWWKHLFNFSIYSLMLISAYYIFVFTGGTIGNIHLTNLVPYISALSMYFFANVILIGIYFLLMAAESLTTVLRGIVKETIATYVSTLLLSLVLVILISSQKTFGLFLFITISFLLSQAFKQHFELYKEMSEKANKDYLTGLNNHGYFKELFEKEISIARESEQPLSVGLLDLDDFKKYNDIYGHIQGDQLLKEFGSILLKESKARGYTVARYGGEEFSILLPDTTSSEAYLFLNDVRKKVNDTLFKGVEALPYGCLSFSAGLAQWEKETYSISELMNKADEAMYFAKAQGKNLVQVYQPLLKSLDDSQSFEKQLEEAEQQLKIFLSKDVYTYRHSKRVFQYAVDFGRKLELPDHEQKLFTLGALIHDIGKLEIPRDVINKKGKLEPHEWEMVKKHVTWGKEIISTNKELEELIPLVELHHERYDGKGYPYGLQGENIPKLARLLCIVDSFDAMTTERPYQRTKSFEEAIQELQVCAGNQFDARYVEPFIEMIEERHFLNQEKKLSLQH</sequence>
<dbReference type="InterPro" id="IPR029787">
    <property type="entry name" value="Nucleotide_cyclase"/>
</dbReference>
<dbReference type="EMBL" id="JAAVUM010000023">
    <property type="protein sequence ID" value="NKE07940.1"/>
    <property type="molecule type" value="Genomic_DNA"/>
</dbReference>
<dbReference type="SMART" id="SM00471">
    <property type="entry name" value="HDc"/>
    <property type="match status" value="1"/>
</dbReference>
<feature type="transmembrane region" description="Helical" evidence="2">
    <location>
        <begin position="6"/>
        <end position="26"/>
    </location>
</feature>
<feature type="transmembrane region" description="Helical" evidence="2">
    <location>
        <begin position="175"/>
        <end position="198"/>
    </location>
</feature>
<protein>
    <submittedName>
        <fullName evidence="5">Diguanylate cyclase</fullName>
    </submittedName>
</protein>
<dbReference type="Gene3D" id="3.30.70.270">
    <property type="match status" value="1"/>
</dbReference>
<feature type="domain" description="GGDEF" evidence="3">
    <location>
        <begin position="264"/>
        <end position="400"/>
    </location>
</feature>
<keyword evidence="2" id="KW-1133">Transmembrane helix</keyword>
<feature type="transmembrane region" description="Helical" evidence="2">
    <location>
        <begin position="69"/>
        <end position="95"/>
    </location>
</feature>
<dbReference type="InterPro" id="IPR000160">
    <property type="entry name" value="GGDEF_dom"/>
</dbReference>
<evidence type="ECO:0000259" key="4">
    <source>
        <dbReference type="PROSITE" id="PS51832"/>
    </source>
</evidence>
<keyword evidence="2" id="KW-0472">Membrane</keyword>
<dbReference type="InterPro" id="IPR043128">
    <property type="entry name" value="Rev_trsase/Diguanyl_cyclase"/>
</dbReference>
<dbReference type="InterPro" id="IPR037522">
    <property type="entry name" value="HD_GYP_dom"/>
</dbReference>
<dbReference type="SUPFAM" id="SSF55073">
    <property type="entry name" value="Nucleotide cyclase"/>
    <property type="match status" value="1"/>
</dbReference>
<dbReference type="SMART" id="SM00267">
    <property type="entry name" value="GGDEF"/>
    <property type="match status" value="1"/>
</dbReference>
<comment type="caution">
    <text evidence="5">The sequence shown here is derived from an EMBL/GenBank/DDBJ whole genome shotgun (WGS) entry which is preliminary data.</text>
</comment>
<feature type="domain" description="HD-GYP" evidence="4">
    <location>
        <begin position="410"/>
        <end position="605"/>
    </location>
</feature>
<name>A0A846TLW1_9BACI</name>
<dbReference type="InterPro" id="IPR003607">
    <property type="entry name" value="HD/PDEase_dom"/>
</dbReference>
<dbReference type="PROSITE" id="PS50887">
    <property type="entry name" value="GGDEF"/>
    <property type="match status" value="1"/>
</dbReference>
<feature type="transmembrane region" description="Helical" evidence="2">
    <location>
        <begin position="139"/>
        <end position="163"/>
    </location>
</feature>
<dbReference type="PROSITE" id="PS51832">
    <property type="entry name" value="HD_GYP"/>
    <property type="match status" value="1"/>
</dbReference>
<gene>
    <name evidence="5" type="ORF">GWK17_21105</name>
</gene>
<proteinExistence type="predicted"/>
<dbReference type="Pfam" id="PF13487">
    <property type="entry name" value="HD_5"/>
    <property type="match status" value="1"/>
</dbReference>
<feature type="coiled-coil region" evidence="1">
    <location>
        <begin position="401"/>
        <end position="428"/>
    </location>
</feature>
<dbReference type="InterPro" id="IPR006675">
    <property type="entry name" value="HDIG_dom"/>
</dbReference>
<dbReference type="Pfam" id="PF00990">
    <property type="entry name" value="GGDEF"/>
    <property type="match status" value="1"/>
</dbReference>
<dbReference type="NCBIfam" id="TIGR00254">
    <property type="entry name" value="GGDEF"/>
    <property type="match status" value="1"/>
</dbReference>
<accession>A0A846TLW1</accession>
<dbReference type="PANTHER" id="PTHR43155:SF2">
    <property type="entry name" value="CYCLIC DI-GMP PHOSPHODIESTERASE PA4108"/>
    <property type="match status" value="1"/>
</dbReference>
<dbReference type="Proteomes" id="UP000587942">
    <property type="component" value="Unassembled WGS sequence"/>
</dbReference>
<evidence type="ECO:0000256" key="2">
    <source>
        <dbReference type="SAM" id="Phobius"/>
    </source>
</evidence>
<feature type="transmembrane region" description="Helical" evidence="2">
    <location>
        <begin position="204"/>
        <end position="220"/>
    </location>
</feature>
<dbReference type="CDD" id="cd01949">
    <property type="entry name" value="GGDEF"/>
    <property type="match status" value="1"/>
</dbReference>
<organism evidence="5 6">
    <name type="scientific">Mesobacillus selenatarsenatis</name>
    <dbReference type="NCBI Taxonomy" id="388741"/>
    <lineage>
        <taxon>Bacteria</taxon>
        <taxon>Bacillati</taxon>
        <taxon>Bacillota</taxon>
        <taxon>Bacilli</taxon>
        <taxon>Bacillales</taxon>
        <taxon>Bacillaceae</taxon>
        <taxon>Mesobacillus</taxon>
    </lineage>
</organism>
<dbReference type="NCBIfam" id="TIGR00277">
    <property type="entry name" value="HDIG"/>
    <property type="match status" value="1"/>
</dbReference>
<dbReference type="Gene3D" id="1.10.3210.10">
    <property type="entry name" value="Hypothetical protein af1432"/>
    <property type="match status" value="1"/>
</dbReference>
<evidence type="ECO:0000256" key="1">
    <source>
        <dbReference type="SAM" id="Coils"/>
    </source>
</evidence>
<dbReference type="CDD" id="cd00077">
    <property type="entry name" value="HDc"/>
    <property type="match status" value="1"/>
</dbReference>